<evidence type="ECO:0000313" key="2">
    <source>
        <dbReference type="Proteomes" id="UP000735302"/>
    </source>
</evidence>
<reference evidence="1 2" key="1">
    <citation type="journal article" date="2021" name="Elife">
        <title>Chloroplast acquisition without the gene transfer in kleptoplastic sea slugs, Plakobranchus ocellatus.</title>
        <authorList>
            <person name="Maeda T."/>
            <person name="Takahashi S."/>
            <person name="Yoshida T."/>
            <person name="Shimamura S."/>
            <person name="Takaki Y."/>
            <person name="Nagai Y."/>
            <person name="Toyoda A."/>
            <person name="Suzuki Y."/>
            <person name="Arimoto A."/>
            <person name="Ishii H."/>
            <person name="Satoh N."/>
            <person name="Nishiyama T."/>
            <person name="Hasebe M."/>
            <person name="Maruyama T."/>
            <person name="Minagawa J."/>
            <person name="Obokata J."/>
            <person name="Shigenobu S."/>
        </authorList>
    </citation>
    <scope>NUCLEOTIDE SEQUENCE [LARGE SCALE GENOMIC DNA]</scope>
</reference>
<organism evidence="1 2">
    <name type="scientific">Plakobranchus ocellatus</name>
    <dbReference type="NCBI Taxonomy" id="259542"/>
    <lineage>
        <taxon>Eukaryota</taxon>
        <taxon>Metazoa</taxon>
        <taxon>Spiralia</taxon>
        <taxon>Lophotrochozoa</taxon>
        <taxon>Mollusca</taxon>
        <taxon>Gastropoda</taxon>
        <taxon>Heterobranchia</taxon>
        <taxon>Euthyneura</taxon>
        <taxon>Panpulmonata</taxon>
        <taxon>Sacoglossa</taxon>
        <taxon>Placobranchoidea</taxon>
        <taxon>Plakobranchidae</taxon>
        <taxon>Plakobranchus</taxon>
    </lineage>
</organism>
<name>A0AAV3ZNS1_9GAST</name>
<accession>A0AAV3ZNS1</accession>
<gene>
    <name evidence="1" type="ORF">PoB_002268100</name>
</gene>
<dbReference type="Proteomes" id="UP000735302">
    <property type="component" value="Unassembled WGS sequence"/>
</dbReference>
<comment type="caution">
    <text evidence="1">The sequence shown here is derived from an EMBL/GenBank/DDBJ whole genome shotgun (WGS) entry which is preliminary data.</text>
</comment>
<keyword evidence="2" id="KW-1185">Reference proteome</keyword>
<dbReference type="EMBL" id="BLXT01002663">
    <property type="protein sequence ID" value="GFN96175.1"/>
    <property type="molecule type" value="Genomic_DNA"/>
</dbReference>
<protein>
    <submittedName>
        <fullName evidence="1">Uncharacterized protein</fullName>
    </submittedName>
</protein>
<sequence length="81" mass="8900">MTLMPMFGVSSKYTRSGSSSGVSISYQVRGPGFESQSRPSQFFNAPLCPPSTKWAPSYSIEHIACAQFGRSSTPKCTFIFY</sequence>
<evidence type="ECO:0000313" key="1">
    <source>
        <dbReference type="EMBL" id="GFN96175.1"/>
    </source>
</evidence>
<dbReference type="AlphaFoldDB" id="A0AAV3ZNS1"/>
<proteinExistence type="predicted"/>